<accession>A0A415HY15</accession>
<proteinExistence type="predicted"/>
<sequence length="141" mass="15852">MADAGICHTCVRQEFRSVSIRQTVRGELLNAGSTTMGNPVSLWRYSSILPWKLQYPTVETTVSYRGNYNFQRGNQSFKAGNRKEGGIEEDTDNKIRSGQVADTRICHLSATLSATAQFTLYRIVTAVSWQVADKNHFIFLV</sequence>
<name>A0A415HY15_9BACE</name>
<dbReference type="AlphaFoldDB" id="A0A415HY15"/>
<gene>
    <name evidence="1" type="ORF">DW042_07020</name>
</gene>
<evidence type="ECO:0000313" key="2">
    <source>
        <dbReference type="Proteomes" id="UP000284417"/>
    </source>
</evidence>
<organism evidence="1 2">
    <name type="scientific">Bacteroides xylanisolvens</name>
    <dbReference type="NCBI Taxonomy" id="371601"/>
    <lineage>
        <taxon>Bacteria</taxon>
        <taxon>Pseudomonadati</taxon>
        <taxon>Bacteroidota</taxon>
        <taxon>Bacteroidia</taxon>
        <taxon>Bacteroidales</taxon>
        <taxon>Bacteroidaceae</taxon>
        <taxon>Bacteroides</taxon>
    </lineage>
</organism>
<comment type="caution">
    <text evidence="1">The sequence shown here is derived from an EMBL/GenBank/DDBJ whole genome shotgun (WGS) entry which is preliminary data.</text>
</comment>
<evidence type="ECO:0000313" key="1">
    <source>
        <dbReference type="EMBL" id="RHK99503.1"/>
    </source>
</evidence>
<dbReference type="EMBL" id="QROC01000007">
    <property type="protein sequence ID" value="RHK99503.1"/>
    <property type="molecule type" value="Genomic_DNA"/>
</dbReference>
<protein>
    <submittedName>
        <fullName evidence="1">Uncharacterized protein</fullName>
    </submittedName>
</protein>
<reference evidence="1 2" key="1">
    <citation type="submission" date="2018-08" db="EMBL/GenBank/DDBJ databases">
        <title>A genome reference for cultivated species of the human gut microbiota.</title>
        <authorList>
            <person name="Zou Y."/>
            <person name="Xue W."/>
            <person name="Luo G."/>
        </authorList>
    </citation>
    <scope>NUCLEOTIDE SEQUENCE [LARGE SCALE GENOMIC DNA]</scope>
    <source>
        <strain evidence="1 2">AF39-6AC</strain>
    </source>
</reference>
<dbReference type="Proteomes" id="UP000284417">
    <property type="component" value="Unassembled WGS sequence"/>
</dbReference>